<dbReference type="EMBL" id="CAOJ01003053">
    <property type="protein sequence ID" value="CCO28268.1"/>
    <property type="molecule type" value="Genomic_DNA"/>
</dbReference>
<comment type="caution">
    <text evidence="2">The sequence shown here is derived from an EMBL/GenBank/DDBJ whole genome shotgun (WGS) entry which is preliminary data.</text>
</comment>
<reference evidence="2 3" key="1">
    <citation type="journal article" date="2013" name="J. Biotechnol.">
        <title>Establishment and interpretation of the genome sequence of the phytopathogenic fungus Rhizoctonia solani AG1-IB isolate 7/3/14.</title>
        <authorList>
            <person name="Wibberg D.W."/>
            <person name="Jelonek L.J."/>
            <person name="Rupp O.R."/>
            <person name="Hennig M.H."/>
            <person name="Eikmeyer F.E."/>
            <person name="Goesmann A.G."/>
            <person name="Hartmann A.H."/>
            <person name="Borriss R.B."/>
            <person name="Grosch R.G."/>
            <person name="Puehler A.P."/>
            <person name="Schlueter A.S."/>
        </authorList>
    </citation>
    <scope>NUCLEOTIDE SEQUENCE [LARGE SCALE GENOMIC DNA]</scope>
    <source>
        <strain evidence="3">AG1-IB / isolate 7/3/14</strain>
    </source>
</reference>
<proteinExistence type="predicted"/>
<gene>
    <name evidence="2" type="ORF">BN14_02263</name>
</gene>
<evidence type="ECO:0000313" key="2">
    <source>
        <dbReference type="EMBL" id="CCO28268.1"/>
    </source>
</evidence>
<accession>M5BLD3</accession>
<organism evidence="2 3">
    <name type="scientific">Thanatephorus cucumeris (strain AG1-IB / isolate 7/3/14)</name>
    <name type="common">Lettuce bottom rot fungus</name>
    <name type="synonym">Rhizoctonia solani</name>
    <dbReference type="NCBI Taxonomy" id="1108050"/>
    <lineage>
        <taxon>Eukaryota</taxon>
        <taxon>Fungi</taxon>
        <taxon>Dikarya</taxon>
        <taxon>Basidiomycota</taxon>
        <taxon>Agaricomycotina</taxon>
        <taxon>Agaricomycetes</taxon>
        <taxon>Cantharellales</taxon>
        <taxon>Ceratobasidiaceae</taxon>
        <taxon>Rhizoctonia</taxon>
        <taxon>Rhizoctonia solani AG-1</taxon>
    </lineage>
</organism>
<evidence type="ECO:0000256" key="1">
    <source>
        <dbReference type="SAM" id="MobiDB-lite"/>
    </source>
</evidence>
<dbReference type="Proteomes" id="UP000012065">
    <property type="component" value="Unassembled WGS sequence"/>
</dbReference>
<feature type="compositionally biased region" description="Polar residues" evidence="1">
    <location>
        <begin position="149"/>
        <end position="164"/>
    </location>
</feature>
<feature type="compositionally biased region" description="Basic residues" evidence="1">
    <location>
        <begin position="102"/>
        <end position="145"/>
    </location>
</feature>
<name>M5BLD3_THACB</name>
<protein>
    <submittedName>
        <fullName evidence="2">Uncharacterized protein</fullName>
    </submittedName>
</protein>
<dbReference type="HOGENOM" id="CLU_1416062_0_0_1"/>
<sequence>MNCVGDGDLIQQIQALEVQFLKAIGAGADACTAFSAHLESILARAQQLVLNGRASVTLAQLLANAIHPLNTICSTFMRFEREGIQASSRQATAIQEIFTNASRRRRKRSTRSRKSKAGKSGKVRQSGKKSKRGRKSPVGNPKHRVRTEANVSTPATGKPGSSNENSKKVRTVTAPPTDSMKFGELPLKALYT</sequence>
<dbReference type="AlphaFoldDB" id="M5BLD3"/>
<feature type="region of interest" description="Disordered" evidence="1">
    <location>
        <begin position="97"/>
        <end position="192"/>
    </location>
</feature>
<evidence type="ECO:0000313" key="3">
    <source>
        <dbReference type="Proteomes" id="UP000012065"/>
    </source>
</evidence>